<sequence length="107" mass="12566">MTAVIHEGDVCDTSRRKRLNFGVVSWIRKRDLHILTVGIYTYTSDQRFQVIRPDKSDNWTLQIKFPQLRDSGIYECQINTEPKMSLAFRLNVIGKFISKCRDSLRTK</sequence>
<dbReference type="InterPro" id="IPR013783">
    <property type="entry name" value="Ig-like_fold"/>
</dbReference>
<keyword evidence="3" id="KW-1185">Reference proteome</keyword>
<feature type="domain" description="Immunoglobulin V-set" evidence="1">
    <location>
        <begin position="17"/>
        <end position="85"/>
    </location>
</feature>
<dbReference type="InterPro" id="IPR013106">
    <property type="entry name" value="Ig_V-set"/>
</dbReference>
<organism evidence="2 3">
    <name type="scientific">Molorchus minor</name>
    <dbReference type="NCBI Taxonomy" id="1323400"/>
    <lineage>
        <taxon>Eukaryota</taxon>
        <taxon>Metazoa</taxon>
        <taxon>Ecdysozoa</taxon>
        <taxon>Arthropoda</taxon>
        <taxon>Hexapoda</taxon>
        <taxon>Insecta</taxon>
        <taxon>Pterygota</taxon>
        <taxon>Neoptera</taxon>
        <taxon>Endopterygota</taxon>
        <taxon>Coleoptera</taxon>
        <taxon>Polyphaga</taxon>
        <taxon>Cucujiformia</taxon>
        <taxon>Chrysomeloidea</taxon>
        <taxon>Cerambycidae</taxon>
        <taxon>Lamiinae</taxon>
        <taxon>Monochamini</taxon>
        <taxon>Molorchus</taxon>
    </lineage>
</organism>
<dbReference type="PANTHER" id="PTHR23279">
    <property type="entry name" value="DEFECTIVE PROBOSCIS EXTENSION RESPONSE DPR -RELATED"/>
    <property type="match status" value="1"/>
</dbReference>
<comment type="caution">
    <text evidence="2">The sequence shown here is derived from an EMBL/GenBank/DDBJ whole genome shotgun (WGS) entry which is preliminary data.</text>
</comment>
<dbReference type="InterPro" id="IPR037448">
    <property type="entry name" value="Zig-8"/>
</dbReference>
<gene>
    <name evidence="2" type="ORF">NQ317_010906</name>
</gene>
<accession>A0ABQ9J831</accession>
<name>A0ABQ9J831_9CUCU</name>
<evidence type="ECO:0000313" key="2">
    <source>
        <dbReference type="EMBL" id="KAJ8974311.1"/>
    </source>
</evidence>
<dbReference type="InterPro" id="IPR036179">
    <property type="entry name" value="Ig-like_dom_sf"/>
</dbReference>
<proteinExistence type="predicted"/>
<evidence type="ECO:0000313" key="3">
    <source>
        <dbReference type="Proteomes" id="UP001162164"/>
    </source>
</evidence>
<reference evidence="2" key="1">
    <citation type="journal article" date="2023" name="Insect Mol. Biol.">
        <title>Genome sequencing provides insights into the evolution of gene families encoding plant cell wall-degrading enzymes in longhorned beetles.</title>
        <authorList>
            <person name="Shin N.R."/>
            <person name="Okamura Y."/>
            <person name="Kirsch R."/>
            <person name="Pauchet Y."/>
        </authorList>
    </citation>
    <scope>NUCLEOTIDE SEQUENCE</scope>
    <source>
        <strain evidence="2">MMC_N1</strain>
    </source>
</reference>
<dbReference type="Gene3D" id="2.60.40.10">
    <property type="entry name" value="Immunoglobulins"/>
    <property type="match status" value="1"/>
</dbReference>
<dbReference type="PANTHER" id="PTHR23279:SF4">
    <property type="entry name" value="DEFECTIVE PROBOSCIS EXTENSION RESPONSE 2, ISOFORM F-RELATED"/>
    <property type="match status" value="1"/>
</dbReference>
<dbReference type="SUPFAM" id="SSF48726">
    <property type="entry name" value="Immunoglobulin"/>
    <property type="match status" value="1"/>
</dbReference>
<evidence type="ECO:0000259" key="1">
    <source>
        <dbReference type="Pfam" id="PF07686"/>
    </source>
</evidence>
<protein>
    <recommendedName>
        <fullName evidence="1">Immunoglobulin V-set domain-containing protein</fullName>
    </recommendedName>
</protein>
<dbReference type="Pfam" id="PF07686">
    <property type="entry name" value="V-set"/>
    <property type="match status" value="1"/>
</dbReference>
<dbReference type="Proteomes" id="UP001162164">
    <property type="component" value="Unassembled WGS sequence"/>
</dbReference>
<dbReference type="EMBL" id="JAPWTJ010001019">
    <property type="protein sequence ID" value="KAJ8974311.1"/>
    <property type="molecule type" value="Genomic_DNA"/>
</dbReference>